<evidence type="ECO:0008006" key="4">
    <source>
        <dbReference type="Google" id="ProtNLM"/>
    </source>
</evidence>
<sequence length="165" mass="17578">MKADATTRRTRLPAFAAIVSGGILAACNTTTGNLGLEAPAVPTIAAPAITVNVAELPGNWGLASYHQDKDRTRTEAEARSACSNPYKVAQGPNGGVMMHLPDQTTPTEVFIKQTPDGRSFIGPRGAPGMAQDRVVTVYENGMLITVWLDKSARDRYGTMVFVRCA</sequence>
<name>A0A1G6AKE1_9HYPH</name>
<reference evidence="2 3" key="1">
    <citation type="submission" date="2016-10" db="EMBL/GenBank/DDBJ databases">
        <authorList>
            <person name="de Groot N.N."/>
        </authorList>
    </citation>
    <scope>NUCLEOTIDE SEQUENCE [LARGE SCALE GENOMIC DNA]</scope>
    <source>
        <strain evidence="2 3">ATCC 35022</strain>
    </source>
</reference>
<dbReference type="AlphaFoldDB" id="A0A1G6AKE1"/>
<dbReference type="RefSeq" id="WP_090874817.1">
    <property type="nucleotide sequence ID" value="NZ_FMXQ01000001.1"/>
</dbReference>
<dbReference type="Proteomes" id="UP000199071">
    <property type="component" value="Unassembled WGS sequence"/>
</dbReference>
<dbReference type="STRING" id="665467.SAMN02982931_00735"/>
<dbReference type="EMBL" id="FMXQ01000001">
    <property type="protein sequence ID" value="SDB08583.1"/>
    <property type="molecule type" value="Genomic_DNA"/>
</dbReference>
<protein>
    <recommendedName>
        <fullName evidence="4">Protease inhibitor Inh</fullName>
    </recommendedName>
</protein>
<evidence type="ECO:0000313" key="3">
    <source>
        <dbReference type="Proteomes" id="UP000199071"/>
    </source>
</evidence>
<keyword evidence="1" id="KW-0732">Signal</keyword>
<evidence type="ECO:0000313" key="2">
    <source>
        <dbReference type="EMBL" id="SDB08583.1"/>
    </source>
</evidence>
<dbReference type="OrthoDB" id="7961084at2"/>
<dbReference type="PROSITE" id="PS51257">
    <property type="entry name" value="PROKAR_LIPOPROTEIN"/>
    <property type="match status" value="1"/>
</dbReference>
<accession>A0A1G6AKE1</accession>
<evidence type="ECO:0000256" key="1">
    <source>
        <dbReference type="SAM" id="SignalP"/>
    </source>
</evidence>
<organism evidence="2 3">
    <name type="scientific">Bauldia litoralis</name>
    <dbReference type="NCBI Taxonomy" id="665467"/>
    <lineage>
        <taxon>Bacteria</taxon>
        <taxon>Pseudomonadati</taxon>
        <taxon>Pseudomonadota</taxon>
        <taxon>Alphaproteobacteria</taxon>
        <taxon>Hyphomicrobiales</taxon>
        <taxon>Kaistiaceae</taxon>
        <taxon>Bauldia</taxon>
    </lineage>
</organism>
<feature type="chain" id="PRO_5011723710" description="Protease inhibitor Inh" evidence="1">
    <location>
        <begin position="26"/>
        <end position="165"/>
    </location>
</feature>
<proteinExistence type="predicted"/>
<feature type="signal peptide" evidence="1">
    <location>
        <begin position="1"/>
        <end position="25"/>
    </location>
</feature>
<keyword evidence="3" id="KW-1185">Reference proteome</keyword>
<gene>
    <name evidence="2" type="ORF">SAMN02982931_00735</name>
</gene>